<feature type="domain" description="C2H2-type" evidence="10">
    <location>
        <begin position="447"/>
        <end position="477"/>
    </location>
</feature>
<feature type="domain" description="C2H2-type" evidence="10">
    <location>
        <begin position="152"/>
        <end position="181"/>
    </location>
</feature>
<reference evidence="11" key="1">
    <citation type="submission" date="2020-11" db="EMBL/GenBank/DDBJ databases">
        <authorList>
            <person name="Tran Van P."/>
        </authorList>
    </citation>
    <scope>NUCLEOTIDE SEQUENCE</scope>
</reference>
<feature type="region of interest" description="Disordered" evidence="9">
    <location>
        <begin position="171"/>
        <end position="239"/>
    </location>
</feature>
<dbReference type="InterPro" id="IPR051061">
    <property type="entry name" value="Zinc_finger_trans_reg"/>
</dbReference>
<dbReference type="GO" id="GO:0006357">
    <property type="term" value="P:regulation of transcription by RNA polymerase II"/>
    <property type="evidence" value="ECO:0007669"/>
    <property type="project" value="TreeGrafter"/>
</dbReference>
<proteinExistence type="predicted"/>
<evidence type="ECO:0000256" key="9">
    <source>
        <dbReference type="SAM" id="MobiDB-lite"/>
    </source>
</evidence>
<dbReference type="PANTHER" id="PTHR46179:SF13">
    <property type="entry name" value="C2H2-TYPE DOMAIN-CONTAINING PROTEIN"/>
    <property type="match status" value="1"/>
</dbReference>
<dbReference type="EMBL" id="OC874718">
    <property type="protein sequence ID" value="CAD7637829.1"/>
    <property type="molecule type" value="Genomic_DNA"/>
</dbReference>
<dbReference type="InterPro" id="IPR013087">
    <property type="entry name" value="Znf_C2H2_type"/>
</dbReference>
<evidence type="ECO:0000256" key="6">
    <source>
        <dbReference type="ARBA" id="ARBA00023163"/>
    </source>
</evidence>
<evidence type="ECO:0000256" key="1">
    <source>
        <dbReference type="ARBA" id="ARBA00004123"/>
    </source>
</evidence>
<dbReference type="Gene3D" id="3.30.160.60">
    <property type="entry name" value="Classic Zinc Finger"/>
    <property type="match status" value="3"/>
</dbReference>
<feature type="domain" description="C2H2-type" evidence="10">
    <location>
        <begin position="502"/>
        <end position="527"/>
    </location>
</feature>
<evidence type="ECO:0000256" key="5">
    <source>
        <dbReference type="ARBA" id="ARBA00023015"/>
    </source>
</evidence>
<keyword evidence="2" id="KW-0479">Metal-binding</keyword>
<keyword evidence="4" id="KW-0862">Zinc</keyword>
<feature type="domain" description="C2H2-type" evidence="10">
    <location>
        <begin position="379"/>
        <end position="409"/>
    </location>
</feature>
<keyword evidence="7" id="KW-0539">Nucleus</keyword>
<dbReference type="InterPro" id="IPR036236">
    <property type="entry name" value="Znf_C2H2_sf"/>
</dbReference>
<evidence type="ECO:0000256" key="2">
    <source>
        <dbReference type="ARBA" id="ARBA00022723"/>
    </source>
</evidence>
<evidence type="ECO:0000256" key="7">
    <source>
        <dbReference type="ARBA" id="ARBA00023242"/>
    </source>
</evidence>
<feature type="compositionally biased region" description="Low complexity" evidence="9">
    <location>
        <begin position="187"/>
        <end position="198"/>
    </location>
</feature>
<feature type="domain" description="C2H2-type" evidence="10">
    <location>
        <begin position="410"/>
        <end position="440"/>
    </location>
</feature>
<evidence type="ECO:0000313" key="12">
    <source>
        <dbReference type="Proteomes" id="UP000759131"/>
    </source>
</evidence>
<gene>
    <name evidence="11" type="ORF">OSB1V03_LOCUS17134</name>
</gene>
<dbReference type="PROSITE" id="PS00028">
    <property type="entry name" value="ZINC_FINGER_C2H2_1"/>
    <property type="match status" value="6"/>
</dbReference>
<evidence type="ECO:0000256" key="8">
    <source>
        <dbReference type="PROSITE-ProRule" id="PRU00042"/>
    </source>
</evidence>
<keyword evidence="6" id="KW-0804">Transcription</keyword>
<comment type="subcellular location">
    <subcellularLocation>
        <location evidence="1">Nucleus</location>
    </subcellularLocation>
</comment>
<keyword evidence="12" id="KW-1185">Reference proteome</keyword>
<dbReference type="EMBL" id="CAJPIZ010020143">
    <property type="protein sequence ID" value="CAG2117181.1"/>
    <property type="molecule type" value="Genomic_DNA"/>
</dbReference>
<dbReference type="SMART" id="SM00355">
    <property type="entry name" value="ZnF_C2H2"/>
    <property type="match status" value="7"/>
</dbReference>
<keyword evidence="3 8" id="KW-0863">Zinc-finger</keyword>
<dbReference type="GO" id="GO:0005634">
    <property type="term" value="C:nucleus"/>
    <property type="evidence" value="ECO:0007669"/>
    <property type="project" value="TreeGrafter"/>
</dbReference>
<evidence type="ECO:0000313" key="11">
    <source>
        <dbReference type="EMBL" id="CAD7637829.1"/>
    </source>
</evidence>
<dbReference type="GO" id="GO:0008270">
    <property type="term" value="F:zinc ion binding"/>
    <property type="evidence" value="ECO:0007669"/>
    <property type="project" value="UniProtKB-KW"/>
</dbReference>
<sequence length="531" mass="58569">MVPSVTTATDRGHYQAIKSHLNHNNNCNINNKSPYRIQRHRKHLRQLTRLTQLCRRLEAYRQRVTHHHIIMTSTVGNTTRAITTTAGTPIEAKVCKISVNNSVINNYNTSDSSNNRELKSQLKCFWPKCEFKTRARDSLKQHYSVHYKCKQFCCTVKGCDKVFKYKTNLVKHRASHRSPAGKPLGKARGNSANANARNVMSDADGIVHRDVADGPESSNDSNVFNSNNSNTNSNNECHKHHIPSSLALHALHSADSRSNSSDSVFAVKSDSGGATGAGGGGVTAHKSPAVNRWAAAGIGTAVGANRTTATLTPTVTNTTNAVTLRANGQSSAVPVVVTGRTRGGDSKFRCEYTGCGKLFGLKTQLIQHKSVVHLNQTLYSCDYPACDQMFNKKVNLKRHKNTVHLGLKPFSCDYQNCGKKFTQKTHLLQHRRRQHLDFGPSQPPKRFKCYYHMCNKSYDSIYDLKTHVVAAHIASSAGAAAPVMASGAEGVAAPVVDDKALTTCSEQNCNKSFKTFFNLYFHRKTEHQFIG</sequence>
<protein>
    <recommendedName>
        <fullName evidence="10">C2H2-type domain-containing protein</fullName>
    </recommendedName>
</protein>
<evidence type="ECO:0000256" key="3">
    <source>
        <dbReference type="ARBA" id="ARBA00022771"/>
    </source>
</evidence>
<dbReference type="PANTHER" id="PTHR46179">
    <property type="entry name" value="ZINC FINGER PROTEIN"/>
    <property type="match status" value="1"/>
</dbReference>
<dbReference type="SUPFAM" id="SSF57667">
    <property type="entry name" value="beta-beta-alpha zinc fingers"/>
    <property type="match status" value="3"/>
</dbReference>
<evidence type="ECO:0000259" key="10">
    <source>
        <dbReference type="PROSITE" id="PS50157"/>
    </source>
</evidence>
<organism evidence="11">
    <name type="scientific">Medioppia subpectinata</name>
    <dbReference type="NCBI Taxonomy" id="1979941"/>
    <lineage>
        <taxon>Eukaryota</taxon>
        <taxon>Metazoa</taxon>
        <taxon>Ecdysozoa</taxon>
        <taxon>Arthropoda</taxon>
        <taxon>Chelicerata</taxon>
        <taxon>Arachnida</taxon>
        <taxon>Acari</taxon>
        <taxon>Acariformes</taxon>
        <taxon>Sarcoptiformes</taxon>
        <taxon>Oribatida</taxon>
        <taxon>Brachypylina</taxon>
        <taxon>Oppioidea</taxon>
        <taxon>Oppiidae</taxon>
        <taxon>Medioppia</taxon>
    </lineage>
</organism>
<dbReference type="Pfam" id="PF00096">
    <property type="entry name" value="zf-C2H2"/>
    <property type="match status" value="1"/>
</dbReference>
<dbReference type="AlphaFoldDB" id="A0A7R9QBB0"/>
<evidence type="ECO:0000256" key="4">
    <source>
        <dbReference type="ARBA" id="ARBA00022833"/>
    </source>
</evidence>
<dbReference type="Proteomes" id="UP000759131">
    <property type="component" value="Unassembled WGS sequence"/>
</dbReference>
<feature type="domain" description="C2H2-type" evidence="10">
    <location>
        <begin position="348"/>
        <end position="378"/>
    </location>
</feature>
<name>A0A7R9QBB0_9ACAR</name>
<dbReference type="PROSITE" id="PS50157">
    <property type="entry name" value="ZINC_FINGER_C2H2_2"/>
    <property type="match status" value="6"/>
</dbReference>
<dbReference type="OrthoDB" id="6503033at2759"/>
<dbReference type="GO" id="GO:0003712">
    <property type="term" value="F:transcription coregulator activity"/>
    <property type="evidence" value="ECO:0007669"/>
    <property type="project" value="TreeGrafter"/>
</dbReference>
<accession>A0A7R9QBB0</accession>
<feature type="compositionally biased region" description="Low complexity" evidence="9">
    <location>
        <begin position="217"/>
        <end position="235"/>
    </location>
</feature>
<keyword evidence="5" id="KW-0805">Transcription regulation</keyword>